<evidence type="ECO:0000313" key="1">
    <source>
        <dbReference type="EMBL" id="GGH48151.1"/>
    </source>
</evidence>
<protein>
    <recommendedName>
        <fullName evidence="3">YD repeat-containing protein</fullName>
    </recommendedName>
</protein>
<dbReference type="Proteomes" id="UP000600214">
    <property type="component" value="Unassembled WGS sequence"/>
</dbReference>
<evidence type="ECO:0008006" key="3">
    <source>
        <dbReference type="Google" id="ProtNLM"/>
    </source>
</evidence>
<comment type="caution">
    <text evidence="1">The sequence shown here is derived from an EMBL/GenBank/DDBJ whole genome shotgun (WGS) entry which is preliminary data.</text>
</comment>
<name>A0ABQ1Z3A3_9BACT</name>
<dbReference type="EMBL" id="BMIA01000003">
    <property type="protein sequence ID" value="GGH48151.1"/>
    <property type="molecule type" value="Genomic_DNA"/>
</dbReference>
<sequence length="207" mass="23387">MANAAYNKEKMPEKFQFTDLGQDVVINYTPAAAVYVISEGGQIKNKLIYTLKNGVAQSRIDYEVGPNGKESVIGTVTYIYKAGKLHKTLTMQNGQVAGSREYYYDNANENVIMMEDYDKDGVLTVKITFEYTNILDKSGSFNEWNVNMDGTLFPRKSKYLVKKKIIDFGSFVQEANMSYVLDLQGYVISGEEATPSVGTYTWTNKWM</sequence>
<organism evidence="1 2">
    <name type="scientific">Dyadobacter endophyticus</name>
    <dbReference type="NCBI Taxonomy" id="1749036"/>
    <lineage>
        <taxon>Bacteria</taxon>
        <taxon>Pseudomonadati</taxon>
        <taxon>Bacteroidota</taxon>
        <taxon>Cytophagia</taxon>
        <taxon>Cytophagales</taxon>
        <taxon>Spirosomataceae</taxon>
        <taxon>Dyadobacter</taxon>
    </lineage>
</organism>
<gene>
    <name evidence="1" type="ORF">GCM10007423_49180</name>
</gene>
<accession>A0ABQ1Z3A3</accession>
<keyword evidence="2" id="KW-1185">Reference proteome</keyword>
<proteinExistence type="predicted"/>
<evidence type="ECO:0000313" key="2">
    <source>
        <dbReference type="Proteomes" id="UP000600214"/>
    </source>
</evidence>
<reference evidence="2" key="1">
    <citation type="journal article" date="2019" name="Int. J. Syst. Evol. Microbiol.">
        <title>The Global Catalogue of Microorganisms (GCM) 10K type strain sequencing project: providing services to taxonomists for standard genome sequencing and annotation.</title>
        <authorList>
            <consortium name="The Broad Institute Genomics Platform"/>
            <consortium name="The Broad Institute Genome Sequencing Center for Infectious Disease"/>
            <person name="Wu L."/>
            <person name="Ma J."/>
        </authorList>
    </citation>
    <scope>NUCLEOTIDE SEQUENCE [LARGE SCALE GENOMIC DNA]</scope>
    <source>
        <strain evidence="2">CGMCC 1.15288</strain>
    </source>
</reference>